<name>A0A498R4G8_9FIRM</name>
<evidence type="ECO:0000259" key="1">
    <source>
        <dbReference type="SMART" id="SM01066"/>
    </source>
</evidence>
<dbReference type="AlphaFoldDB" id="A0A498R4G8"/>
<dbReference type="SMART" id="SM01066">
    <property type="entry name" value="CBM_25"/>
    <property type="match status" value="1"/>
</dbReference>
<dbReference type="Pfam" id="PF16760">
    <property type="entry name" value="CBM53"/>
    <property type="match status" value="1"/>
</dbReference>
<keyword evidence="3" id="KW-1185">Reference proteome</keyword>
<dbReference type="EMBL" id="UPPP01000058">
    <property type="protein sequence ID" value="VBB05700.1"/>
    <property type="molecule type" value="Genomic_DNA"/>
</dbReference>
<dbReference type="Proteomes" id="UP000277811">
    <property type="component" value="Unassembled WGS sequence"/>
</dbReference>
<dbReference type="InterPro" id="IPR005085">
    <property type="entry name" value="CBM25"/>
</dbReference>
<sequence length="103" mass="11722">MFINERYKANGLVISPFAPHAQDSVKVLYNGLLLQNGANEVWVHVGFGEKWDKAHDYKMEKTDNGFEVNFMVQYSDTLNIAFRDSASNWDNNSGDNYSFGIAH</sequence>
<proteinExistence type="predicted"/>
<dbReference type="InterPro" id="IPR013783">
    <property type="entry name" value="Ig-like_fold"/>
</dbReference>
<protein>
    <recommendedName>
        <fullName evidence="1">Carbohydrate binding module family 25 domain-containing protein</fullName>
    </recommendedName>
</protein>
<organism evidence="2 3">
    <name type="scientific">Lucifera butyrica</name>
    <dbReference type="NCBI Taxonomy" id="1351585"/>
    <lineage>
        <taxon>Bacteria</taxon>
        <taxon>Bacillati</taxon>
        <taxon>Bacillota</taxon>
        <taxon>Negativicutes</taxon>
        <taxon>Veillonellales</taxon>
        <taxon>Veillonellaceae</taxon>
        <taxon>Lucifera</taxon>
    </lineage>
</organism>
<dbReference type="Gene3D" id="2.60.40.10">
    <property type="entry name" value="Immunoglobulins"/>
    <property type="match status" value="1"/>
</dbReference>
<feature type="domain" description="Carbohydrate binding module family 25" evidence="1">
    <location>
        <begin position="22"/>
        <end position="102"/>
    </location>
</feature>
<dbReference type="RefSeq" id="WP_122626677.1">
    <property type="nucleotide sequence ID" value="NZ_UPPP01000058.1"/>
</dbReference>
<dbReference type="GO" id="GO:2001070">
    <property type="term" value="F:starch binding"/>
    <property type="evidence" value="ECO:0007669"/>
    <property type="project" value="InterPro"/>
</dbReference>
<reference evidence="2 3" key="1">
    <citation type="submission" date="2018-06" db="EMBL/GenBank/DDBJ databases">
        <authorList>
            <person name="Strepis N."/>
        </authorList>
    </citation>
    <scope>NUCLEOTIDE SEQUENCE [LARGE SCALE GENOMIC DNA]</scope>
    <source>
        <strain evidence="2">LUCI</strain>
    </source>
</reference>
<evidence type="ECO:0000313" key="3">
    <source>
        <dbReference type="Proteomes" id="UP000277811"/>
    </source>
</evidence>
<evidence type="ECO:0000313" key="2">
    <source>
        <dbReference type="EMBL" id="VBB05700.1"/>
    </source>
</evidence>
<gene>
    <name evidence="2" type="ORF">LUCI_0911</name>
</gene>
<dbReference type="OrthoDB" id="1683298at2"/>
<accession>A0A498R4G8</accession>